<name>A0A1T0AVM7_9PAST</name>
<dbReference type="OrthoDB" id="5586741at2"/>
<accession>A0A1T0AVM7</accession>
<feature type="transmembrane region" description="Helical" evidence="4">
    <location>
        <begin position="72"/>
        <end position="89"/>
    </location>
</feature>
<dbReference type="AlphaFoldDB" id="A0A1T0AVM7"/>
<evidence type="ECO:0000256" key="4">
    <source>
        <dbReference type="SAM" id="Phobius"/>
    </source>
</evidence>
<evidence type="ECO:0000256" key="3">
    <source>
        <dbReference type="ARBA" id="ARBA00047594"/>
    </source>
</evidence>
<feature type="transmembrane region" description="Helical" evidence="4">
    <location>
        <begin position="7"/>
        <end position="27"/>
    </location>
</feature>
<dbReference type="CDD" id="cd01610">
    <property type="entry name" value="PAP2_like"/>
    <property type="match status" value="1"/>
</dbReference>
<comment type="caution">
    <text evidence="6">The sequence shown here is derived from an EMBL/GenBank/DDBJ whole genome shotgun (WGS) entry which is preliminary data.</text>
</comment>
<keyword evidence="4" id="KW-0472">Membrane</keyword>
<feature type="transmembrane region" description="Helical" evidence="4">
    <location>
        <begin position="160"/>
        <end position="178"/>
    </location>
</feature>
<dbReference type="Gene3D" id="1.20.144.10">
    <property type="entry name" value="Phosphatidic acid phosphatase type 2/haloperoxidase"/>
    <property type="match status" value="1"/>
</dbReference>
<dbReference type="EC" id="3.6.1.27" evidence="1"/>
<dbReference type="EMBL" id="MUYB01000049">
    <property type="protein sequence ID" value="OOS01127.1"/>
    <property type="molecule type" value="Genomic_DNA"/>
</dbReference>
<dbReference type="STRING" id="123822.B0188_10080"/>
<evidence type="ECO:0000256" key="2">
    <source>
        <dbReference type="ARBA" id="ARBA00032707"/>
    </source>
</evidence>
<reference evidence="6 7" key="1">
    <citation type="submission" date="2017-02" db="EMBL/GenBank/DDBJ databases">
        <title>Draft genome sequence of Haemophilus felis CCUG 31170 type strain.</title>
        <authorList>
            <person name="Engstrom-Jakobsson H."/>
            <person name="Salva-Serra F."/>
            <person name="Thorell K."/>
            <person name="Gonzales-Siles L."/>
            <person name="Karlsson R."/>
            <person name="Boulund F."/>
            <person name="Engstrand L."/>
            <person name="Kristiansson E."/>
            <person name="Moore E."/>
        </authorList>
    </citation>
    <scope>NUCLEOTIDE SEQUENCE [LARGE SCALE GENOMIC DNA]</scope>
    <source>
        <strain evidence="6 7">CCUG 31170</strain>
    </source>
</reference>
<proteinExistence type="predicted"/>
<feature type="transmembrane region" description="Helical" evidence="4">
    <location>
        <begin position="214"/>
        <end position="236"/>
    </location>
</feature>
<keyword evidence="4" id="KW-0812">Transmembrane</keyword>
<dbReference type="Pfam" id="PF01569">
    <property type="entry name" value="PAP2"/>
    <property type="match status" value="1"/>
</dbReference>
<dbReference type="GO" id="GO:0005886">
    <property type="term" value="C:plasma membrane"/>
    <property type="evidence" value="ECO:0007669"/>
    <property type="project" value="TreeGrafter"/>
</dbReference>
<dbReference type="SUPFAM" id="SSF48317">
    <property type="entry name" value="Acid phosphatase/Vanadium-dependent haloperoxidase"/>
    <property type="match status" value="1"/>
</dbReference>
<dbReference type="PANTHER" id="PTHR14969:SF54">
    <property type="entry name" value="PHOSPHATIDYLGLYCEROPHOSPHATASE B"/>
    <property type="match status" value="1"/>
</dbReference>
<dbReference type="SMART" id="SM00014">
    <property type="entry name" value="acidPPc"/>
    <property type="match status" value="1"/>
</dbReference>
<comment type="catalytic activity">
    <reaction evidence="3">
        <text>di-trans,octa-cis-undecaprenyl diphosphate + H2O = di-trans,octa-cis-undecaprenyl phosphate + phosphate + H(+)</text>
        <dbReference type="Rhea" id="RHEA:28094"/>
        <dbReference type="ChEBI" id="CHEBI:15377"/>
        <dbReference type="ChEBI" id="CHEBI:15378"/>
        <dbReference type="ChEBI" id="CHEBI:43474"/>
        <dbReference type="ChEBI" id="CHEBI:58405"/>
        <dbReference type="ChEBI" id="CHEBI:60392"/>
        <dbReference type="EC" id="3.6.1.27"/>
    </reaction>
</comment>
<sequence length="244" mass="28185">MLKRLSLYTLLLCFVPIFTWIIGWQWQNSDQLSKWDYGLYLLTESGSTPYALITCGVFPLLLLPFFKNKKQWVYAVLFMALSVIITQGLKSGLKNAFSEPRPYVVSMTEQLKQSSDQFYQLNRKARSTVVTNFYRTQTNTPEWLKSHYQKEVGYSFPSGHSIFAAGWLMLVIGVLTLLKQKGIGANILISITFLWAVLMLISRLRLGMHYPIDLLVSVLLAWLVNSLLFALFTKYLNRTKWVLF</sequence>
<dbReference type="InterPro" id="IPR000326">
    <property type="entry name" value="PAP2/HPO"/>
</dbReference>
<evidence type="ECO:0000313" key="7">
    <source>
        <dbReference type="Proteomes" id="UP000190023"/>
    </source>
</evidence>
<feature type="transmembrane region" description="Helical" evidence="4">
    <location>
        <begin position="185"/>
        <end position="202"/>
    </location>
</feature>
<feature type="transmembrane region" description="Helical" evidence="4">
    <location>
        <begin position="47"/>
        <end position="65"/>
    </location>
</feature>
<dbReference type="InterPro" id="IPR036938">
    <property type="entry name" value="PAP2/HPO_sf"/>
</dbReference>
<organism evidence="6 7">
    <name type="scientific">[Haemophilus] felis</name>
    <dbReference type="NCBI Taxonomy" id="123822"/>
    <lineage>
        <taxon>Bacteria</taxon>
        <taxon>Pseudomonadati</taxon>
        <taxon>Pseudomonadota</taxon>
        <taxon>Gammaproteobacteria</taxon>
        <taxon>Pasteurellales</taxon>
        <taxon>Pasteurellaceae</taxon>
    </lineage>
</organism>
<feature type="domain" description="Phosphatidic acid phosphatase type 2/haloperoxidase" evidence="5">
    <location>
        <begin position="75"/>
        <end position="229"/>
    </location>
</feature>
<protein>
    <recommendedName>
        <fullName evidence="1">undecaprenyl-diphosphate phosphatase</fullName>
        <ecNumber evidence="1">3.6.1.27</ecNumber>
    </recommendedName>
    <alternativeName>
        <fullName evidence="2">Undecaprenyl pyrophosphate phosphatase</fullName>
    </alternativeName>
</protein>
<evidence type="ECO:0000256" key="1">
    <source>
        <dbReference type="ARBA" id="ARBA00012374"/>
    </source>
</evidence>
<keyword evidence="4" id="KW-1133">Transmembrane helix</keyword>
<gene>
    <name evidence="6" type="ORF">B0188_10080</name>
</gene>
<dbReference type="PANTHER" id="PTHR14969">
    <property type="entry name" value="SPHINGOSINE-1-PHOSPHATE PHOSPHOHYDROLASE"/>
    <property type="match status" value="1"/>
</dbReference>
<dbReference type="GO" id="GO:0050380">
    <property type="term" value="F:undecaprenyl-diphosphatase activity"/>
    <property type="evidence" value="ECO:0007669"/>
    <property type="project" value="UniProtKB-EC"/>
</dbReference>
<evidence type="ECO:0000259" key="5">
    <source>
        <dbReference type="SMART" id="SM00014"/>
    </source>
</evidence>
<evidence type="ECO:0000313" key="6">
    <source>
        <dbReference type="EMBL" id="OOS01127.1"/>
    </source>
</evidence>
<dbReference type="Proteomes" id="UP000190023">
    <property type="component" value="Unassembled WGS sequence"/>
</dbReference>
<keyword evidence="7" id="KW-1185">Reference proteome</keyword>